<dbReference type="EMBL" id="ADBF01000012">
    <property type="protein sequence ID" value="EFE50698.1"/>
    <property type="molecule type" value="Genomic_DNA"/>
</dbReference>
<proteinExistence type="predicted"/>
<evidence type="ECO:0000313" key="1">
    <source>
        <dbReference type="EMBL" id="EFE50698.1"/>
    </source>
</evidence>
<reference evidence="1 2" key="1">
    <citation type="submission" date="2010-02" db="EMBL/GenBank/DDBJ databases">
        <authorList>
            <person name="Weinstock G."/>
            <person name="Sodergren E."/>
            <person name="Clifton S."/>
            <person name="Fulton L."/>
            <person name="Fulton B."/>
            <person name="Courtney L."/>
            <person name="Fronick C."/>
            <person name="Harrison M."/>
            <person name="Strong C."/>
            <person name="Farmer C."/>
            <person name="Delahaunty K."/>
            <person name="Markovic C."/>
            <person name="Hall O."/>
            <person name="Minx P."/>
            <person name="Tomlinson C."/>
            <person name="Mitreva M."/>
            <person name="Nelson J."/>
            <person name="Hou S."/>
            <person name="Wollam A."/>
            <person name="Pepin K.H."/>
            <person name="Johnson M."/>
            <person name="Bhonagiri V."/>
            <person name="Zhang X."/>
            <person name="Suruliraj S."/>
            <person name="Warren W."/>
            <person name="Chinwalla A."/>
            <person name="Mardis E.R."/>
            <person name="Wilson R.K."/>
        </authorList>
    </citation>
    <scope>NUCLEOTIDE SEQUENCE [LARGE SCALE GENOMIC DNA]</scope>
    <source>
        <strain evidence="1 2">ATCC 29315</strain>
    </source>
</reference>
<dbReference type="Proteomes" id="UP000005536">
    <property type="component" value="Unassembled WGS sequence"/>
</dbReference>
<sequence>MEIFSSLGVHLSGYLIFSRQTQEQTCILWPRFLKFRQFFVILMLSKKVFIL</sequence>
<evidence type="ECO:0000313" key="2">
    <source>
        <dbReference type="Proteomes" id="UP000005536"/>
    </source>
</evidence>
<name>D4DMY0_NEIEG</name>
<organism evidence="1 2">
    <name type="scientific">Neisseria elongata subsp. glycolytica ATCC 29315</name>
    <dbReference type="NCBI Taxonomy" id="546263"/>
    <lineage>
        <taxon>Bacteria</taxon>
        <taxon>Pseudomonadati</taxon>
        <taxon>Pseudomonadota</taxon>
        <taxon>Betaproteobacteria</taxon>
        <taxon>Neisseriales</taxon>
        <taxon>Neisseriaceae</taxon>
        <taxon>Neisseria</taxon>
    </lineage>
</organism>
<accession>D4DMY0</accession>
<gene>
    <name evidence="1" type="ORF">NEIELOOT_00404</name>
</gene>
<dbReference type="AlphaFoldDB" id="D4DMY0"/>
<protein>
    <submittedName>
        <fullName evidence="1">Uncharacterized protein</fullName>
    </submittedName>
</protein>
<comment type="caution">
    <text evidence="1">The sequence shown here is derived from an EMBL/GenBank/DDBJ whole genome shotgun (WGS) entry which is preliminary data.</text>
</comment>